<comment type="subcellular location">
    <subcellularLocation>
        <location evidence="2">Cytoplasm</location>
    </subcellularLocation>
</comment>
<proteinExistence type="inferred from homology"/>
<dbReference type="Gene3D" id="3.40.50.300">
    <property type="entry name" value="P-loop containing nucleotide triphosphate hydrolases"/>
    <property type="match status" value="1"/>
</dbReference>
<dbReference type="CDD" id="cd02025">
    <property type="entry name" value="PanK"/>
    <property type="match status" value="1"/>
</dbReference>
<gene>
    <name evidence="15" type="ORF">METZ01_LOCUS74566</name>
</gene>
<dbReference type="EMBL" id="UINC01005499">
    <property type="protein sequence ID" value="SVA21712.1"/>
    <property type="molecule type" value="Genomic_DNA"/>
</dbReference>
<evidence type="ECO:0000256" key="9">
    <source>
        <dbReference type="ARBA" id="ARBA00022741"/>
    </source>
</evidence>
<evidence type="ECO:0000256" key="5">
    <source>
        <dbReference type="ARBA" id="ARBA00012102"/>
    </source>
</evidence>
<evidence type="ECO:0000256" key="2">
    <source>
        <dbReference type="ARBA" id="ARBA00004496"/>
    </source>
</evidence>
<keyword evidence="8" id="KW-0808">Transferase</keyword>
<evidence type="ECO:0000256" key="8">
    <source>
        <dbReference type="ARBA" id="ARBA00022679"/>
    </source>
</evidence>
<protein>
    <recommendedName>
        <fullName evidence="6">Pantothenate kinase</fullName>
        <ecNumber evidence="5">2.7.1.33</ecNumber>
    </recommendedName>
    <alternativeName>
        <fullName evidence="13">Pantothenic acid kinase</fullName>
    </alternativeName>
</protein>
<organism evidence="15">
    <name type="scientific">marine metagenome</name>
    <dbReference type="NCBI Taxonomy" id="408172"/>
    <lineage>
        <taxon>unclassified sequences</taxon>
        <taxon>metagenomes</taxon>
        <taxon>ecological metagenomes</taxon>
    </lineage>
</organism>
<evidence type="ECO:0000256" key="13">
    <source>
        <dbReference type="ARBA" id="ARBA00032866"/>
    </source>
</evidence>
<dbReference type="SUPFAM" id="SSF52540">
    <property type="entry name" value="P-loop containing nucleoside triphosphate hydrolases"/>
    <property type="match status" value="1"/>
</dbReference>
<evidence type="ECO:0000256" key="6">
    <source>
        <dbReference type="ARBA" id="ARBA00015080"/>
    </source>
</evidence>
<accession>A0A381U0F4</accession>
<reference evidence="15" key="1">
    <citation type="submission" date="2018-05" db="EMBL/GenBank/DDBJ databases">
        <authorList>
            <person name="Lanie J.A."/>
            <person name="Ng W.-L."/>
            <person name="Kazmierczak K.M."/>
            <person name="Andrzejewski T.M."/>
            <person name="Davidsen T.M."/>
            <person name="Wayne K.J."/>
            <person name="Tettelin H."/>
            <person name="Glass J.I."/>
            <person name="Rusch D."/>
            <person name="Podicherti R."/>
            <person name="Tsui H.-C.T."/>
            <person name="Winkler M.E."/>
        </authorList>
    </citation>
    <scope>NUCLEOTIDE SEQUENCE</scope>
</reference>
<evidence type="ECO:0000256" key="3">
    <source>
        <dbReference type="ARBA" id="ARBA00005225"/>
    </source>
</evidence>
<evidence type="ECO:0000256" key="10">
    <source>
        <dbReference type="ARBA" id="ARBA00022777"/>
    </source>
</evidence>
<evidence type="ECO:0000256" key="1">
    <source>
        <dbReference type="ARBA" id="ARBA00001206"/>
    </source>
</evidence>
<dbReference type="GO" id="GO:0004594">
    <property type="term" value="F:pantothenate kinase activity"/>
    <property type="evidence" value="ECO:0007669"/>
    <property type="project" value="UniProtKB-EC"/>
</dbReference>
<sequence>VVNTNKKDPYDRIYKFFPPTRWTELKHVNNSLMSERELDDLLGIGVSVDLEEVRDIYLPIAELIIINIKSSQELNKEVHAFFKSEKSNLPYIIGVAGSVAVGKSTFSRILQVLISRLSDFGAVDLVTTDGFLYPNKTLEEKGLMEKKGFPESFNVRALFDFLSEIKSGKDQVRVPVYSHLNYDIVENEEIVINNPDILILEGINVLQPPRMKDNIIEPIISDFFDFSIYLDAEEPHIRKWYIERFLELRSTAFNQEGAFFNRFANLNDDEAVDIANVIWEEINLKNLEENILPTRNRASLIAKKGSDHNINELWIRKI</sequence>
<evidence type="ECO:0000259" key="14">
    <source>
        <dbReference type="Pfam" id="PF00485"/>
    </source>
</evidence>
<evidence type="ECO:0000256" key="4">
    <source>
        <dbReference type="ARBA" id="ARBA00006087"/>
    </source>
</evidence>
<dbReference type="HAMAP" id="MF_00215">
    <property type="entry name" value="Pantothen_kinase_1"/>
    <property type="match status" value="1"/>
</dbReference>
<dbReference type="Pfam" id="PF00485">
    <property type="entry name" value="PRK"/>
    <property type="match status" value="1"/>
</dbReference>
<dbReference type="GO" id="GO:0005737">
    <property type="term" value="C:cytoplasm"/>
    <property type="evidence" value="ECO:0007669"/>
    <property type="project" value="UniProtKB-SubCell"/>
</dbReference>
<dbReference type="InterPro" id="IPR027417">
    <property type="entry name" value="P-loop_NTPase"/>
</dbReference>
<keyword evidence="10" id="KW-0418">Kinase</keyword>
<feature type="domain" description="Phosphoribulokinase/uridine kinase" evidence="14">
    <location>
        <begin position="92"/>
        <end position="234"/>
    </location>
</feature>
<evidence type="ECO:0000256" key="12">
    <source>
        <dbReference type="ARBA" id="ARBA00022993"/>
    </source>
</evidence>
<dbReference type="AlphaFoldDB" id="A0A381U0F4"/>
<evidence type="ECO:0000256" key="11">
    <source>
        <dbReference type="ARBA" id="ARBA00022840"/>
    </source>
</evidence>
<evidence type="ECO:0000313" key="15">
    <source>
        <dbReference type="EMBL" id="SVA21712.1"/>
    </source>
</evidence>
<comment type="catalytic activity">
    <reaction evidence="1">
        <text>(R)-pantothenate + ATP = (R)-4'-phosphopantothenate + ADP + H(+)</text>
        <dbReference type="Rhea" id="RHEA:16373"/>
        <dbReference type="ChEBI" id="CHEBI:10986"/>
        <dbReference type="ChEBI" id="CHEBI:15378"/>
        <dbReference type="ChEBI" id="CHEBI:29032"/>
        <dbReference type="ChEBI" id="CHEBI:30616"/>
        <dbReference type="ChEBI" id="CHEBI:456216"/>
        <dbReference type="EC" id="2.7.1.33"/>
    </reaction>
</comment>
<name>A0A381U0F4_9ZZZZ</name>
<dbReference type="InterPro" id="IPR004566">
    <property type="entry name" value="PanK"/>
</dbReference>
<dbReference type="PANTHER" id="PTHR10285">
    <property type="entry name" value="URIDINE KINASE"/>
    <property type="match status" value="1"/>
</dbReference>
<dbReference type="PIRSF" id="PIRSF000545">
    <property type="entry name" value="Pantothenate_kin"/>
    <property type="match status" value="1"/>
</dbReference>
<comment type="pathway">
    <text evidence="3">Cofactor biosynthesis; coenzyme A biosynthesis; CoA from (R)-pantothenate: step 1/5.</text>
</comment>
<dbReference type="NCBIfam" id="TIGR00554">
    <property type="entry name" value="panK_bact"/>
    <property type="match status" value="1"/>
</dbReference>
<feature type="non-terminal residue" evidence="15">
    <location>
        <position position="1"/>
    </location>
</feature>
<dbReference type="EC" id="2.7.1.33" evidence="5"/>
<keyword evidence="12" id="KW-0173">Coenzyme A biosynthesis</keyword>
<keyword evidence="11" id="KW-0067">ATP-binding</keyword>
<dbReference type="GO" id="GO:0015937">
    <property type="term" value="P:coenzyme A biosynthetic process"/>
    <property type="evidence" value="ECO:0007669"/>
    <property type="project" value="UniProtKB-UniPathway"/>
</dbReference>
<dbReference type="UniPathway" id="UPA00241">
    <property type="reaction ID" value="UER00352"/>
</dbReference>
<dbReference type="InterPro" id="IPR006083">
    <property type="entry name" value="PRK/URK"/>
</dbReference>
<evidence type="ECO:0000256" key="7">
    <source>
        <dbReference type="ARBA" id="ARBA00022490"/>
    </source>
</evidence>
<dbReference type="GO" id="GO:0005524">
    <property type="term" value="F:ATP binding"/>
    <property type="evidence" value="ECO:0007669"/>
    <property type="project" value="UniProtKB-KW"/>
</dbReference>
<comment type="similarity">
    <text evidence="4">Belongs to the prokaryotic pantothenate kinase family.</text>
</comment>
<keyword evidence="7" id="KW-0963">Cytoplasm</keyword>
<keyword evidence="9" id="KW-0547">Nucleotide-binding</keyword>